<feature type="compositionally biased region" description="Polar residues" evidence="2">
    <location>
        <begin position="145"/>
        <end position="163"/>
    </location>
</feature>
<feature type="transmembrane region" description="Helical" evidence="3">
    <location>
        <begin position="377"/>
        <end position="398"/>
    </location>
</feature>
<dbReference type="Gene3D" id="1.20.1530.20">
    <property type="match status" value="1"/>
</dbReference>
<organism evidence="4 5">
    <name type="scientific">Desmophyllum pertusum</name>
    <dbReference type="NCBI Taxonomy" id="174260"/>
    <lineage>
        <taxon>Eukaryota</taxon>
        <taxon>Metazoa</taxon>
        <taxon>Cnidaria</taxon>
        <taxon>Anthozoa</taxon>
        <taxon>Hexacorallia</taxon>
        <taxon>Scleractinia</taxon>
        <taxon>Caryophylliina</taxon>
        <taxon>Caryophylliidae</taxon>
        <taxon>Desmophyllum</taxon>
    </lineage>
</organism>
<dbReference type="PANTHER" id="PTHR18640">
    <property type="entry name" value="SOLUTE CARRIER FAMILY 10 MEMBER 7"/>
    <property type="match status" value="1"/>
</dbReference>
<feature type="transmembrane region" description="Helical" evidence="3">
    <location>
        <begin position="243"/>
        <end position="264"/>
    </location>
</feature>
<sequence>MMTLTTDVASEQWNISSMAVANLQENEDSPTETTEQRTPLWRKAKAVVFKNLMPICLLFFVIFGIVLPEPGVFFSELPTHYVCVVGLFFHSGLKLKTGEVKQALRSFKALFWGIICILLITPIIGGQLTGLLPYTVTKEDHGSQNGFHVNGDNSTNRSTSSSGDHLERSSILGPPLFQTGMQIYFIVPCTISAGVILTAQAGGAVALSVMLTVFCNLAAVFTVPPLLSWIIAFENVKLDPVQLLIKLILTVLLPLLVGKALRYVPRVKPCITKFSDTLKVISIILLTMIPWLKVSQASAQKAFSGISIGSIFAVLGWGLAIHVLYIIVILPPCFILKLEKPALKSVVIMASQKSLAVAVTISGYLPFTQAEQGLLSLPLIVIHLGILVSDSVWASWWFSCDAKKEKAAATDRKSNINGDLITSQHCENELQPLACDDNETLHVSDDNEALHVSAV</sequence>
<protein>
    <submittedName>
        <fullName evidence="4">Uncharacterized protein</fullName>
    </submittedName>
</protein>
<keyword evidence="3" id="KW-1133">Transmembrane helix</keyword>
<feature type="transmembrane region" description="Helical" evidence="3">
    <location>
        <begin position="276"/>
        <end position="294"/>
    </location>
</feature>
<name>A0A9X0CKZ5_9CNID</name>
<evidence type="ECO:0000313" key="5">
    <source>
        <dbReference type="Proteomes" id="UP001163046"/>
    </source>
</evidence>
<evidence type="ECO:0000256" key="3">
    <source>
        <dbReference type="SAM" id="Phobius"/>
    </source>
</evidence>
<comment type="similarity">
    <text evidence="1">Belongs to the bile acid:sodium symporter (BASS) (TC 2.A.28) family.</text>
</comment>
<dbReference type="InterPro" id="IPR038770">
    <property type="entry name" value="Na+/solute_symporter_sf"/>
</dbReference>
<feature type="transmembrane region" description="Helical" evidence="3">
    <location>
        <begin position="206"/>
        <end position="231"/>
    </location>
</feature>
<dbReference type="OrthoDB" id="188035at2759"/>
<dbReference type="EMBL" id="MU827309">
    <property type="protein sequence ID" value="KAJ7360592.1"/>
    <property type="molecule type" value="Genomic_DNA"/>
</dbReference>
<evidence type="ECO:0000256" key="1">
    <source>
        <dbReference type="ARBA" id="ARBA00006528"/>
    </source>
</evidence>
<evidence type="ECO:0000256" key="2">
    <source>
        <dbReference type="SAM" id="MobiDB-lite"/>
    </source>
</evidence>
<gene>
    <name evidence="4" type="ORF">OS493_015700</name>
</gene>
<feature type="transmembrane region" description="Helical" evidence="3">
    <location>
        <begin position="306"/>
        <end position="330"/>
    </location>
</feature>
<comment type="caution">
    <text evidence="4">The sequence shown here is derived from an EMBL/GenBank/DDBJ whole genome shotgun (WGS) entry which is preliminary data.</text>
</comment>
<feature type="transmembrane region" description="Helical" evidence="3">
    <location>
        <begin position="109"/>
        <end position="128"/>
    </location>
</feature>
<dbReference type="InterPro" id="IPR016833">
    <property type="entry name" value="Put_Na-Bile_cotransptr"/>
</dbReference>
<dbReference type="Pfam" id="PF13593">
    <property type="entry name" value="SBF_like"/>
    <property type="match status" value="1"/>
</dbReference>
<feature type="transmembrane region" description="Helical" evidence="3">
    <location>
        <begin position="47"/>
        <end position="67"/>
    </location>
</feature>
<keyword evidence="3" id="KW-0472">Membrane</keyword>
<reference evidence="4" key="1">
    <citation type="submission" date="2023-01" db="EMBL/GenBank/DDBJ databases">
        <title>Genome assembly of the deep-sea coral Lophelia pertusa.</title>
        <authorList>
            <person name="Herrera S."/>
            <person name="Cordes E."/>
        </authorList>
    </citation>
    <scope>NUCLEOTIDE SEQUENCE</scope>
    <source>
        <strain evidence="4">USNM1676648</strain>
        <tissue evidence="4">Polyp</tissue>
    </source>
</reference>
<dbReference type="AlphaFoldDB" id="A0A9X0CKZ5"/>
<feature type="region of interest" description="Disordered" evidence="2">
    <location>
        <begin position="145"/>
        <end position="167"/>
    </location>
</feature>
<feature type="transmembrane region" description="Helical" evidence="3">
    <location>
        <begin position="181"/>
        <end position="199"/>
    </location>
</feature>
<proteinExistence type="inferred from homology"/>
<keyword evidence="5" id="KW-1185">Reference proteome</keyword>
<dbReference type="PANTHER" id="PTHR18640:SF10">
    <property type="entry name" value="SODIUM_METABOLITE COTRANSPORTER BASS4, CHLOROPLASTIC-RELATED"/>
    <property type="match status" value="1"/>
</dbReference>
<evidence type="ECO:0000313" key="4">
    <source>
        <dbReference type="EMBL" id="KAJ7360592.1"/>
    </source>
</evidence>
<feature type="transmembrane region" description="Helical" evidence="3">
    <location>
        <begin position="342"/>
        <end position="365"/>
    </location>
</feature>
<keyword evidence="3" id="KW-0812">Transmembrane</keyword>
<dbReference type="Proteomes" id="UP001163046">
    <property type="component" value="Unassembled WGS sequence"/>
</dbReference>
<accession>A0A9X0CKZ5</accession>